<comment type="caution">
    <text evidence="1">The sequence shown here is derived from an EMBL/GenBank/DDBJ whole genome shotgun (WGS) entry which is preliminary data.</text>
</comment>
<accession>A0ACC6Q9R4</accession>
<sequence>MSPHLDAVRVERVWSACGVVRIVARTRELTMACPDCGRGSARVHSRYSRELADVAAGGRAVLITLAVRRLFCDSQSCGRRTFAEQVEGLTVRYQRRSSLLQHLVEMAGVLLAGRGGARLLHVLKAPLSRTSVLFQLMRMRLPSIATPRVLGVDDFALYADVYGTLLVDADTRLPIELWAGRDAGQLAAWLRTHPGVEVVCRDGSLVYRQGITDGAPGAVQVSDRFHLWQGLSKRVSDIAAAHRGCLSAAIAESEPASPPSAEPFETADAPARRHAKRLFEAVHASSRPGRSLSAIARELGLNRRTVAKYARATSWHECVRRTPPRRSTSLDPYLEHLRQRWEDGEHTATVLHQEIVAKGYGGHYQRVKMAIAPLRRGLPIDTPRERPPSPRQVARWITTTPSRRSLHATEALRRLLEHCPELDRTHDLVRQFASMLDARDAAPLPNWLDHLAASRLPALASLAKAIREDQHAVIQGITTPFNSGVNEGRITDLKLQKRIMAGRAGVPLLRHRVILMAGLRRSYP</sequence>
<evidence type="ECO:0000313" key="2">
    <source>
        <dbReference type="Proteomes" id="UP001377168"/>
    </source>
</evidence>
<dbReference type="Proteomes" id="UP001377168">
    <property type="component" value="Unassembled WGS sequence"/>
</dbReference>
<protein>
    <submittedName>
        <fullName evidence="1">ISL3 family transposase</fullName>
    </submittedName>
</protein>
<proteinExistence type="predicted"/>
<evidence type="ECO:0000313" key="1">
    <source>
        <dbReference type="EMBL" id="MEJ8639867.1"/>
    </source>
</evidence>
<name>A0ACC6Q9R4_9ACTN</name>
<reference evidence="1" key="1">
    <citation type="submission" date="2024-03" db="EMBL/GenBank/DDBJ databases">
        <title>Novel Streptomyces species of biotechnological and ecological value are a feature of Machair soil.</title>
        <authorList>
            <person name="Prole J.R."/>
            <person name="Goodfellow M."/>
            <person name="Allenby N."/>
            <person name="Ward A.C."/>
        </authorList>
    </citation>
    <scope>NUCLEOTIDE SEQUENCE</scope>
    <source>
        <strain evidence="1">MS2.AVA.5</strain>
    </source>
</reference>
<dbReference type="EMBL" id="JBBKAJ010000024">
    <property type="protein sequence ID" value="MEJ8639867.1"/>
    <property type="molecule type" value="Genomic_DNA"/>
</dbReference>
<keyword evidence="2" id="KW-1185">Reference proteome</keyword>
<organism evidence="1 2">
    <name type="scientific">Streptomyces achmelvichensis</name>
    <dbReference type="NCBI Taxonomy" id="3134111"/>
    <lineage>
        <taxon>Bacteria</taxon>
        <taxon>Bacillati</taxon>
        <taxon>Actinomycetota</taxon>
        <taxon>Actinomycetes</taxon>
        <taxon>Kitasatosporales</taxon>
        <taxon>Streptomycetaceae</taxon>
        <taxon>Streptomyces</taxon>
    </lineage>
</organism>
<gene>
    <name evidence="1" type="ORF">WKI67_41840</name>
</gene>